<organism evidence="2 4">
    <name type="scientific">Shewanella morhuae</name>
    <dbReference type="NCBI Taxonomy" id="365591"/>
    <lineage>
        <taxon>Bacteria</taxon>
        <taxon>Pseudomonadati</taxon>
        <taxon>Pseudomonadota</taxon>
        <taxon>Gammaproteobacteria</taxon>
        <taxon>Alteromonadales</taxon>
        <taxon>Shewanellaceae</taxon>
        <taxon>Shewanella</taxon>
    </lineage>
</organism>
<dbReference type="AlphaFoldDB" id="A0A1N6ZAT6"/>
<evidence type="ECO:0000313" key="2">
    <source>
        <dbReference type="EMBL" id="SUI72475.1"/>
    </source>
</evidence>
<dbReference type="OrthoDB" id="6265902at2"/>
<keyword evidence="3" id="KW-1185">Reference proteome</keyword>
<reference evidence="1 3" key="2">
    <citation type="submission" date="2018-04" db="EMBL/GenBank/DDBJ databases">
        <title>Genomic sequence of a freshwater isolate of Shewanella morhuae.</title>
        <authorList>
            <person name="Castillo D.E."/>
            <person name="Gram L."/>
        </authorList>
    </citation>
    <scope>NUCLEOTIDE SEQUENCE [LARGE SCALE GENOMIC DNA]</scope>
    <source>
        <strain evidence="1 3">CW7</strain>
    </source>
</reference>
<gene>
    <name evidence="1" type="ORF">C9I43_07770</name>
    <name evidence="2" type="ORF">NCTC10736_01349</name>
</gene>
<protein>
    <submittedName>
        <fullName evidence="2">Uncharacterized protein</fullName>
    </submittedName>
</protein>
<evidence type="ECO:0000313" key="3">
    <source>
        <dbReference type="Proteomes" id="UP000240506"/>
    </source>
</evidence>
<accession>A0A1N6ZAT6</accession>
<reference evidence="1 3" key="1">
    <citation type="submission" date="2018-03" db="EMBL/GenBank/DDBJ databases">
        <authorList>
            <person name="Dailey F.E."/>
        </authorList>
    </citation>
    <scope>NUCLEOTIDE SEQUENCE [LARGE SCALE GENOMIC DNA]</scope>
    <source>
        <strain evidence="1 3">CW7</strain>
    </source>
</reference>
<dbReference type="Proteomes" id="UP000255061">
    <property type="component" value="Unassembled WGS sequence"/>
</dbReference>
<reference evidence="2 4" key="3">
    <citation type="submission" date="2018-06" db="EMBL/GenBank/DDBJ databases">
        <authorList>
            <consortium name="Pathogen Informatics"/>
            <person name="Doyle S."/>
        </authorList>
    </citation>
    <scope>NUCLEOTIDE SEQUENCE [LARGE SCALE GENOMIC DNA]</scope>
    <source>
        <strain evidence="2 4">NCTC10736</strain>
    </source>
</reference>
<dbReference type="STRING" id="365591.SAMN05421840_112116"/>
<proteinExistence type="predicted"/>
<sequence>MNTDLDLKNALAALDEYGYDKKVSTDLEQARNQQQMAKYIQSLDYSLRRLLILQETVNDLVEEKKHQLAMQENIQTYKTKVINLSREFNISYDEVLGLMTSSKSKS</sequence>
<evidence type="ECO:0000313" key="4">
    <source>
        <dbReference type="Proteomes" id="UP000255061"/>
    </source>
</evidence>
<dbReference type="EMBL" id="UGYV01000001">
    <property type="protein sequence ID" value="SUI72475.1"/>
    <property type="molecule type" value="Genomic_DNA"/>
</dbReference>
<dbReference type="RefSeq" id="WP_076500662.1">
    <property type="nucleotide sequence ID" value="NZ_FTNN01000012.1"/>
</dbReference>
<dbReference type="Proteomes" id="UP000240506">
    <property type="component" value="Unassembled WGS sequence"/>
</dbReference>
<accession>A0A380A2W1</accession>
<name>A0A1N6ZAT6_9GAMM</name>
<evidence type="ECO:0000313" key="1">
    <source>
        <dbReference type="EMBL" id="PTA50401.1"/>
    </source>
</evidence>
<dbReference type="EMBL" id="PYSG01000002">
    <property type="protein sequence ID" value="PTA50401.1"/>
    <property type="molecule type" value="Genomic_DNA"/>
</dbReference>